<evidence type="ECO:0000259" key="6">
    <source>
        <dbReference type="Pfam" id="PF07298"/>
    </source>
</evidence>
<dbReference type="RefSeq" id="WP_093972775.1">
    <property type="nucleotide sequence ID" value="NZ_FXXQ01000002.1"/>
</dbReference>
<dbReference type="OrthoDB" id="5293641at2"/>
<dbReference type="InterPro" id="IPR009915">
    <property type="entry name" value="NnrU_dom"/>
</dbReference>
<keyword evidence="8" id="KW-1185">Reference proteome</keyword>
<dbReference type="EMBL" id="FXXQ01000002">
    <property type="protein sequence ID" value="SMX22804.1"/>
    <property type="molecule type" value="Genomic_DNA"/>
</dbReference>
<keyword evidence="2 5" id="KW-0812">Transmembrane</keyword>
<dbReference type="GO" id="GO:0016020">
    <property type="term" value="C:membrane"/>
    <property type="evidence" value="ECO:0007669"/>
    <property type="project" value="UniProtKB-SubCell"/>
</dbReference>
<feature type="transmembrane region" description="Helical" evidence="5">
    <location>
        <begin position="123"/>
        <end position="141"/>
    </location>
</feature>
<evidence type="ECO:0000256" key="2">
    <source>
        <dbReference type="ARBA" id="ARBA00022692"/>
    </source>
</evidence>
<accession>A0A238IYP8</accession>
<feature type="transmembrane region" description="Helical" evidence="5">
    <location>
        <begin position="36"/>
        <end position="55"/>
    </location>
</feature>
<evidence type="ECO:0000256" key="3">
    <source>
        <dbReference type="ARBA" id="ARBA00022989"/>
    </source>
</evidence>
<dbReference type="Pfam" id="PF07298">
    <property type="entry name" value="NnrU"/>
    <property type="match status" value="1"/>
</dbReference>
<keyword evidence="3 5" id="KW-1133">Transmembrane helix</keyword>
<organism evidence="7 8">
    <name type="scientific">Boseongicola aestuarii</name>
    <dbReference type="NCBI Taxonomy" id="1470561"/>
    <lineage>
        <taxon>Bacteria</taxon>
        <taxon>Pseudomonadati</taxon>
        <taxon>Pseudomonadota</taxon>
        <taxon>Alphaproteobacteria</taxon>
        <taxon>Rhodobacterales</taxon>
        <taxon>Paracoccaceae</taxon>
        <taxon>Boseongicola</taxon>
    </lineage>
</organism>
<reference evidence="7 8" key="1">
    <citation type="submission" date="2017-05" db="EMBL/GenBank/DDBJ databases">
        <authorList>
            <person name="Song R."/>
            <person name="Chenine A.L."/>
            <person name="Ruprecht R.M."/>
        </authorList>
    </citation>
    <scope>NUCLEOTIDE SEQUENCE [LARGE SCALE GENOMIC DNA]</scope>
    <source>
        <strain evidence="7 8">CECT 8489</strain>
    </source>
</reference>
<dbReference type="AlphaFoldDB" id="A0A238IYP8"/>
<protein>
    <submittedName>
        <fullName evidence="7">NnrU protein</fullName>
    </submittedName>
</protein>
<evidence type="ECO:0000256" key="1">
    <source>
        <dbReference type="ARBA" id="ARBA00004141"/>
    </source>
</evidence>
<name>A0A238IYP8_9RHOB</name>
<feature type="transmembrane region" description="Helical" evidence="5">
    <location>
        <begin position="67"/>
        <end position="88"/>
    </location>
</feature>
<keyword evidence="4 5" id="KW-0472">Membrane</keyword>
<evidence type="ECO:0000256" key="5">
    <source>
        <dbReference type="SAM" id="Phobius"/>
    </source>
</evidence>
<evidence type="ECO:0000256" key="4">
    <source>
        <dbReference type="ARBA" id="ARBA00023136"/>
    </source>
</evidence>
<feature type="domain" description="NnrU" evidence="6">
    <location>
        <begin position="3"/>
        <end position="180"/>
    </location>
</feature>
<proteinExistence type="predicted"/>
<feature type="transmembrane region" description="Helical" evidence="5">
    <location>
        <begin position="161"/>
        <end position="184"/>
    </location>
</feature>
<sequence>MTLLILGLLLWSFVHSFKRLAPAGRAAMQNKMGDASKGLIAILLVLSVVLMVMGYRSANVDFLWGRSAATTGINNLLMLFSVALFGLGSSKSRLRKKMRHPMLTGVVVWSASHLLVNGDTASIVLFGGLSIWALAEIVLINQAEPDYTPYDGGSVAGDIRLGVITLVVYGILAAIHTWLGYFPFGG</sequence>
<gene>
    <name evidence="7" type="ORF">BOA8489_00902</name>
</gene>
<dbReference type="Proteomes" id="UP000201838">
    <property type="component" value="Unassembled WGS sequence"/>
</dbReference>
<evidence type="ECO:0000313" key="7">
    <source>
        <dbReference type="EMBL" id="SMX22804.1"/>
    </source>
</evidence>
<evidence type="ECO:0000313" key="8">
    <source>
        <dbReference type="Proteomes" id="UP000201838"/>
    </source>
</evidence>
<comment type="subcellular location">
    <subcellularLocation>
        <location evidence="1">Membrane</location>
        <topology evidence="1">Multi-pass membrane protein</topology>
    </subcellularLocation>
</comment>